<dbReference type="Gene3D" id="3.40.50.1820">
    <property type="entry name" value="alpha/beta hydrolase"/>
    <property type="match status" value="1"/>
</dbReference>
<evidence type="ECO:0000313" key="2">
    <source>
        <dbReference type="Proteomes" id="UP000199103"/>
    </source>
</evidence>
<accession>A0A1H1VFT7</accession>
<dbReference type="Proteomes" id="UP000199103">
    <property type="component" value="Chromosome I"/>
</dbReference>
<dbReference type="SUPFAM" id="SSF53474">
    <property type="entry name" value="alpha/beta-Hydrolases"/>
    <property type="match status" value="1"/>
</dbReference>
<gene>
    <name evidence="1" type="ORF">SAMN04489812_3197</name>
</gene>
<dbReference type="OrthoDB" id="70765at2"/>
<name>A0A1H1VFT7_9ACTN</name>
<dbReference type="STRING" id="630515.SAMN04489812_3197"/>
<evidence type="ECO:0000313" key="1">
    <source>
        <dbReference type="EMBL" id="SDS83657.1"/>
    </source>
</evidence>
<dbReference type="EMBL" id="LT629772">
    <property type="protein sequence ID" value="SDS83657.1"/>
    <property type="molecule type" value="Genomic_DNA"/>
</dbReference>
<sequence length="184" mass="19829">MESRRTAVILPGRSYGAYVPQLFFPMLAAQRRGAEVRALDWKRLEELDTIKLDKIARWVSTQVAPVLKDCDPASTVVIGKSLGSYAAPLVARYGLPAIWVTPVLISQDVVDGIKDCAAPRLIVGGSADPVWDADQAFQLSDRVVEIPDADHGLMVDDLARSAAGLGKLATGAEHFLDSIGWTTS</sequence>
<evidence type="ECO:0008006" key="3">
    <source>
        <dbReference type="Google" id="ProtNLM"/>
    </source>
</evidence>
<reference evidence="1 2" key="1">
    <citation type="submission" date="2016-10" db="EMBL/GenBank/DDBJ databases">
        <authorList>
            <person name="de Groot N.N."/>
        </authorList>
    </citation>
    <scope>NUCLEOTIDE SEQUENCE [LARGE SCALE GENOMIC DNA]</scope>
    <source>
        <strain evidence="1 2">DSM 21800</strain>
    </source>
</reference>
<proteinExistence type="predicted"/>
<dbReference type="AlphaFoldDB" id="A0A1H1VFT7"/>
<protein>
    <recommendedName>
        <fullName evidence="3">Alpha/beta hydrolase family protein</fullName>
    </recommendedName>
</protein>
<keyword evidence="2" id="KW-1185">Reference proteome</keyword>
<organism evidence="1 2">
    <name type="scientific">Microlunatus soli</name>
    <dbReference type="NCBI Taxonomy" id="630515"/>
    <lineage>
        <taxon>Bacteria</taxon>
        <taxon>Bacillati</taxon>
        <taxon>Actinomycetota</taxon>
        <taxon>Actinomycetes</taxon>
        <taxon>Propionibacteriales</taxon>
        <taxon>Propionibacteriaceae</taxon>
        <taxon>Microlunatus</taxon>
    </lineage>
</organism>
<dbReference type="InterPro" id="IPR029058">
    <property type="entry name" value="AB_hydrolase_fold"/>
</dbReference>
<dbReference type="RefSeq" id="WP_157683500.1">
    <property type="nucleotide sequence ID" value="NZ_LT629772.1"/>
</dbReference>